<name>K0KUX7_WICCF</name>
<gene>
    <name evidence="5" type="ORF">BN7_5297</name>
</gene>
<dbReference type="Proteomes" id="UP000009328">
    <property type="component" value="Unassembled WGS sequence"/>
</dbReference>
<feature type="domain" description="TACO1/YebC-like second and third" evidence="3">
    <location>
        <begin position="108"/>
        <end position="262"/>
    </location>
</feature>
<dbReference type="Gene3D" id="3.30.70.980">
    <property type="match status" value="2"/>
</dbReference>
<dbReference type="InterPro" id="IPR002876">
    <property type="entry name" value="Transcrip_reg_TACO1-like"/>
</dbReference>
<comment type="subcellular location">
    <subcellularLocation>
        <location evidence="1">Mitochondrion</location>
    </subcellularLocation>
</comment>
<evidence type="ECO:0008006" key="7">
    <source>
        <dbReference type="Google" id="ProtNLM"/>
    </source>
</evidence>
<keyword evidence="6" id="KW-1185">Reference proteome</keyword>
<dbReference type="PANTHER" id="PTHR12532:SF0">
    <property type="entry name" value="TRANSLATIONAL ACTIVATOR OF CYTOCHROME C OXIDASE 1"/>
    <property type="match status" value="1"/>
</dbReference>
<dbReference type="EMBL" id="CAIF01000207">
    <property type="protein sequence ID" value="CCH45712.1"/>
    <property type="molecule type" value="Genomic_DNA"/>
</dbReference>
<dbReference type="InterPro" id="IPR029072">
    <property type="entry name" value="YebC-like"/>
</dbReference>
<dbReference type="NCBIfam" id="TIGR01033">
    <property type="entry name" value="YebC/PmpR family DNA-binding transcriptional regulator"/>
    <property type="match status" value="1"/>
</dbReference>
<dbReference type="PANTHER" id="PTHR12532">
    <property type="entry name" value="TRANSLATIONAL ACTIVATOR OF CYTOCHROME C OXIDASE 1"/>
    <property type="match status" value="1"/>
</dbReference>
<dbReference type="InParanoid" id="K0KUX7"/>
<evidence type="ECO:0000259" key="4">
    <source>
        <dbReference type="Pfam" id="PF20772"/>
    </source>
</evidence>
<dbReference type="STRING" id="1206466.K0KUX7"/>
<reference evidence="5 6" key="1">
    <citation type="journal article" date="2012" name="Eukaryot. Cell">
        <title>Draft genome sequence of Wickerhamomyces ciferrii NRRL Y-1031 F-60-10.</title>
        <authorList>
            <person name="Schneider J."/>
            <person name="Andrea H."/>
            <person name="Blom J."/>
            <person name="Jaenicke S."/>
            <person name="Ruckert C."/>
            <person name="Schorsch C."/>
            <person name="Szczepanowski R."/>
            <person name="Farwick M."/>
            <person name="Goesmann A."/>
            <person name="Puhler A."/>
            <person name="Schaffer S."/>
            <person name="Tauch A."/>
            <person name="Kohler T."/>
            <person name="Brinkrolf K."/>
        </authorList>
    </citation>
    <scope>NUCLEOTIDE SEQUENCE [LARGE SCALE GENOMIC DNA]</scope>
    <source>
        <strain evidence="6">ATCC 14091 / BCRC 22168 / CBS 111 / JCM 3599 / NBRC 0793 / NRRL Y-1031 F-60-10</strain>
    </source>
</reference>
<dbReference type="InterPro" id="IPR026564">
    <property type="entry name" value="Transcrip_reg_TACO1-like_dom3"/>
</dbReference>
<evidence type="ECO:0000313" key="5">
    <source>
        <dbReference type="EMBL" id="CCH45712.1"/>
    </source>
</evidence>
<accession>K0KUX7</accession>
<dbReference type="InterPro" id="IPR049083">
    <property type="entry name" value="TACO1_YebC_N"/>
</dbReference>
<evidence type="ECO:0000256" key="1">
    <source>
        <dbReference type="ARBA" id="ARBA00004173"/>
    </source>
</evidence>
<comment type="similarity">
    <text evidence="2">Belongs to the TACO1 family.</text>
</comment>
<dbReference type="Pfam" id="PF01709">
    <property type="entry name" value="Transcrip_reg"/>
    <property type="match status" value="1"/>
</dbReference>
<comment type="caution">
    <text evidence="5">The sequence shown here is derived from an EMBL/GenBank/DDBJ whole genome shotgun (WGS) entry which is preliminary data.</text>
</comment>
<sequence length="266" mass="29257">MLAITRSLPLRIPTRLFSTTPISLSGHSKWSTIKHDKAKNDAEKNKIANKFSNAIAVATKLGGSDPSHNVRLATAIENAQKNNVLKKVIEQAIKRGAGIGSEKKNVDTALYEGVGPGGVSFVVESLTDNKTRTIGLVRSAFTKAGGSLSPTLYQFDRRGLIVIEKGELTFDDIFEKVIEVGAEDLEEIEGEDFIEIITDPSDTGKIADELKKEFTIKEVGISYIPKEDMLVDISDEDTKIKYDKFIAALEEISDVTDYYSNLKNEE</sequence>
<dbReference type="FunCoup" id="K0KUX7">
    <property type="interactions" value="345"/>
</dbReference>
<protein>
    <recommendedName>
        <fullName evidence="7">Transcriptional regulatory protein</fullName>
    </recommendedName>
</protein>
<evidence type="ECO:0000256" key="2">
    <source>
        <dbReference type="ARBA" id="ARBA00008724"/>
    </source>
</evidence>
<dbReference type="FunFam" id="1.10.10.200:FF:000002">
    <property type="entry name" value="Probable transcriptional regulatory protein CLM62_37755"/>
    <property type="match status" value="1"/>
</dbReference>
<dbReference type="SUPFAM" id="SSF75625">
    <property type="entry name" value="YebC-like"/>
    <property type="match status" value="1"/>
</dbReference>
<dbReference type="InterPro" id="IPR017856">
    <property type="entry name" value="Integrase-like_N"/>
</dbReference>
<dbReference type="GO" id="GO:0005739">
    <property type="term" value="C:mitochondrion"/>
    <property type="evidence" value="ECO:0007669"/>
    <property type="project" value="UniProtKB-SubCell"/>
</dbReference>
<dbReference type="Gene3D" id="1.10.10.200">
    <property type="match status" value="1"/>
</dbReference>
<evidence type="ECO:0000259" key="3">
    <source>
        <dbReference type="Pfam" id="PF01709"/>
    </source>
</evidence>
<feature type="domain" description="TACO1/YebC-like N-terminal" evidence="4">
    <location>
        <begin position="28"/>
        <end position="98"/>
    </location>
</feature>
<dbReference type="HOGENOM" id="CLU_062974_1_0_1"/>
<dbReference type="eggNOG" id="KOG2972">
    <property type="taxonomic scope" value="Eukaryota"/>
</dbReference>
<dbReference type="Pfam" id="PF20772">
    <property type="entry name" value="TACO1_YebC_N"/>
    <property type="match status" value="1"/>
</dbReference>
<dbReference type="HAMAP" id="MF_00693">
    <property type="entry name" value="Transcrip_reg_TACO1"/>
    <property type="match status" value="1"/>
</dbReference>
<proteinExistence type="inferred from homology"/>
<dbReference type="AlphaFoldDB" id="K0KUX7"/>
<evidence type="ECO:0000313" key="6">
    <source>
        <dbReference type="Proteomes" id="UP000009328"/>
    </source>
</evidence>
<dbReference type="InterPro" id="IPR048300">
    <property type="entry name" value="TACO1_YebC-like_2nd/3rd_dom"/>
</dbReference>
<organism evidence="5 6">
    <name type="scientific">Wickerhamomyces ciferrii (strain ATCC 14091 / BCRC 22168 / CBS 111 / JCM 3599 / NBRC 0793 / NRRL Y-1031 F-60-10)</name>
    <name type="common">Yeast</name>
    <name type="synonym">Pichia ciferrii</name>
    <dbReference type="NCBI Taxonomy" id="1206466"/>
    <lineage>
        <taxon>Eukaryota</taxon>
        <taxon>Fungi</taxon>
        <taxon>Dikarya</taxon>
        <taxon>Ascomycota</taxon>
        <taxon>Saccharomycotina</taxon>
        <taxon>Saccharomycetes</taxon>
        <taxon>Phaffomycetales</taxon>
        <taxon>Wickerhamomycetaceae</taxon>
        <taxon>Wickerhamomyces</taxon>
    </lineage>
</organism>